<evidence type="ECO:0000313" key="2">
    <source>
        <dbReference type="Proteomes" id="UP001163603"/>
    </source>
</evidence>
<sequence>MLGHTEFVQEILNRKPELAGELDSRKSSPLHLAAAKGYLDIVKKLVSINPEMCLVGDRDGRNPLHIAAIKAHVNVLRELVQARPQAARILMDRGGTILHVCVRYNQLESMKFLVETMNDHEFVNFRDDDGNSILHLAVADKQVEAIKFLIINAAIEVNALNSNGLTALDILTRSSRDMKDWEIGELLRHAGGISSTKENITGTSHGHGDNQTTNTSNPKGKRSKKYFKKSSGNDNWLEKKRTPMMMVASLIATMSFLASLNPPCGLWQDDFLGSNTTSPHRAGFAILEDFDSDKYTYFINYNTTSFVASLGTILFLLLIGDLPFFRHKFFTWVLLGIMWIAINATFGTYILSRTTLAIEASYLGVLYVYFVWLIFTFFVLLVHVIRMIVWMTRGLIKLIRRRRRRSASSTSGNHPPHIV</sequence>
<proteinExistence type="predicted"/>
<reference evidence="2" key="1">
    <citation type="journal article" date="2023" name="G3 (Bethesda)">
        <title>Genome assembly and association tests identify interacting loci associated with vigor, precocity, and sex in interspecific pistachio rootstocks.</title>
        <authorList>
            <person name="Palmer W."/>
            <person name="Jacygrad E."/>
            <person name="Sagayaradj S."/>
            <person name="Cavanaugh K."/>
            <person name="Han R."/>
            <person name="Bertier L."/>
            <person name="Beede B."/>
            <person name="Kafkas S."/>
            <person name="Golino D."/>
            <person name="Preece J."/>
            <person name="Michelmore R."/>
        </authorList>
    </citation>
    <scope>NUCLEOTIDE SEQUENCE [LARGE SCALE GENOMIC DNA]</scope>
</reference>
<organism evidence="1 2">
    <name type="scientific">Pistacia integerrima</name>
    <dbReference type="NCBI Taxonomy" id="434235"/>
    <lineage>
        <taxon>Eukaryota</taxon>
        <taxon>Viridiplantae</taxon>
        <taxon>Streptophyta</taxon>
        <taxon>Embryophyta</taxon>
        <taxon>Tracheophyta</taxon>
        <taxon>Spermatophyta</taxon>
        <taxon>Magnoliopsida</taxon>
        <taxon>eudicotyledons</taxon>
        <taxon>Gunneridae</taxon>
        <taxon>Pentapetalae</taxon>
        <taxon>rosids</taxon>
        <taxon>malvids</taxon>
        <taxon>Sapindales</taxon>
        <taxon>Anacardiaceae</taxon>
        <taxon>Pistacia</taxon>
    </lineage>
</organism>
<dbReference type="EMBL" id="CM047743">
    <property type="protein sequence ID" value="KAJ0032006.1"/>
    <property type="molecule type" value="Genomic_DNA"/>
</dbReference>
<gene>
    <name evidence="1" type="ORF">Pint_13726</name>
</gene>
<dbReference type="Proteomes" id="UP001163603">
    <property type="component" value="Chromosome 8"/>
</dbReference>
<comment type="caution">
    <text evidence="1">The sequence shown here is derived from an EMBL/GenBank/DDBJ whole genome shotgun (WGS) entry which is preliminary data.</text>
</comment>
<keyword evidence="2" id="KW-1185">Reference proteome</keyword>
<accession>A0ACC0YC40</accession>
<evidence type="ECO:0000313" key="1">
    <source>
        <dbReference type="EMBL" id="KAJ0032006.1"/>
    </source>
</evidence>
<name>A0ACC0YC40_9ROSI</name>
<protein>
    <submittedName>
        <fullName evidence="1">Uncharacterized protein</fullName>
    </submittedName>
</protein>